<comment type="cofactor">
    <cofactor evidence="10">
        <name>Mg(2+)</name>
        <dbReference type="ChEBI" id="CHEBI:18420"/>
    </cofactor>
    <text evidence="10">Binds 3 Mg(2+) cations per subunit. The strongest magnesium site (Mg1) is bound to the beta- and gamma-phosphates of ATP and four water molecules complete its coordination sphere.</text>
</comment>
<dbReference type="CDD" id="cd00776">
    <property type="entry name" value="AsxRS_core"/>
    <property type="match status" value="1"/>
</dbReference>
<dbReference type="InterPro" id="IPR045864">
    <property type="entry name" value="aa-tRNA-synth_II/BPL/LPL"/>
</dbReference>
<dbReference type="InterPro" id="IPR004364">
    <property type="entry name" value="Aa-tRNA-synt_II"/>
</dbReference>
<gene>
    <name evidence="10 12" type="primary">aspS</name>
    <name evidence="12" type="ORF">E5139_02485</name>
</gene>
<dbReference type="GO" id="GO:0005829">
    <property type="term" value="C:cytosol"/>
    <property type="evidence" value="ECO:0007669"/>
    <property type="project" value="TreeGrafter"/>
</dbReference>
<dbReference type="GeneID" id="42177768"/>
<dbReference type="Pfam" id="PF00152">
    <property type="entry name" value="tRNA-synt_2"/>
    <property type="match status" value="1"/>
</dbReference>
<dbReference type="InterPro" id="IPR002312">
    <property type="entry name" value="Asp/Asn-tRNA-synth_IIb"/>
</dbReference>
<comment type="similarity">
    <text evidence="2 10">Belongs to the class-II aminoacyl-tRNA synthetase family. Type 2 subfamily.</text>
</comment>
<feature type="binding site" evidence="10">
    <location>
        <position position="355"/>
    </location>
    <ligand>
        <name>Mg(2+)</name>
        <dbReference type="ChEBI" id="CHEBI:18420"/>
        <label>3</label>
    </ligand>
</feature>
<dbReference type="InterPro" id="IPR004523">
    <property type="entry name" value="Asp-tRNA_synthase_2"/>
</dbReference>
<evidence type="ECO:0000256" key="9">
    <source>
        <dbReference type="ARBA" id="ARBA00023146"/>
    </source>
</evidence>
<dbReference type="EMBL" id="CP039375">
    <property type="protein sequence ID" value="QCD64559.1"/>
    <property type="molecule type" value="Genomic_DNA"/>
</dbReference>
<accession>A0A4D6KC16</accession>
<dbReference type="OMA" id="WVHEIRD"/>
<comment type="subunit">
    <text evidence="10">Homodimer.</text>
</comment>
<dbReference type="AlphaFoldDB" id="A0A4D6KC16"/>
<dbReference type="GO" id="GO:0005524">
    <property type="term" value="F:ATP binding"/>
    <property type="evidence" value="ECO:0007669"/>
    <property type="project" value="UniProtKB-UniRule"/>
</dbReference>
<evidence type="ECO:0000256" key="8">
    <source>
        <dbReference type="ARBA" id="ARBA00022917"/>
    </source>
</evidence>
<dbReference type="GeneID" id="8412597"/>
<feature type="binding site" evidence="10">
    <location>
        <begin position="219"/>
        <end position="221"/>
    </location>
    <ligand>
        <name>ATP</name>
        <dbReference type="ChEBI" id="CHEBI:30616"/>
    </ligand>
</feature>
<dbReference type="GO" id="GO:0050560">
    <property type="term" value="F:aspartate-tRNA(Asn) ligase activity"/>
    <property type="evidence" value="ECO:0007669"/>
    <property type="project" value="UniProtKB-EC"/>
</dbReference>
<keyword evidence="10" id="KW-0479">Metal-binding</keyword>
<dbReference type="PANTHER" id="PTHR43450">
    <property type="entry name" value="ASPARTYL-TRNA SYNTHETASE"/>
    <property type="match status" value="1"/>
</dbReference>
<feature type="binding site" evidence="10">
    <location>
        <position position="355"/>
    </location>
    <ligand>
        <name>Mg(2+)</name>
        <dbReference type="ChEBI" id="CHEBI:18420"/>
        <label>2</label>
    </ligand>
</feature>
<feature type="binding site" evidence="10">
    <location>
        <position position="358"/>
    </location>
    <ligand>
        <name>L-aspartate</name>
        <dbReference type="ChEBI" id="CHEBI:29991"/>
    </ligand>
</feature>
<evidence type="ECO:0000313" key="12">
    <source>
        <dbReference type="EMBL" id="QCD64559.1"/>
    </source>
</evidence>
<proteinExistence type="inferred from homology"/>
<dbReference type="CDD" id="cd04316">
    <property type="entry name" value="ND_PkAspRS_like_N"/>
    <property type="match status" value="1"/>
</dbReference>
<dbReference type="GO" id="GO:0003723">
    <property type="term" value="F:RNA binding"/>
    <property type="evidence" value="ECO:0007669"/>
    <property type="project" value="TreeGrafter"/>
</dbReference>
<dbReference type="RefSeq" id="WP_015763991.1">
    <property type="nucleotide sequence ID" value="NZ_CP039375.1"/>
</dbReference>
<keyword evidence="3 10" id="KW-0963">Cytoplasm</keyword>
<keyword evidence="7 10" id="KW-0460">Magnesium</keyword>
<dbReference type="PROSITE" id="PS50862">
    <property type="entry name" value="AA_TRNA_LIGASE_II"/>
    <property type="match status" value="1"/>
</dbReference>
<sequence>MDDRTYTADAEPGDTVTVAGWVHEVRDLGGIAFLILRDTTGKIQVKFEVEEMDDDLVETGLNVHRESVISVTGDVEEEPRAPTGVEVTPASVDVISEADPELPLDPSGKVDAELSTRLDNRTLDLRKDEVKAIFEIRAEVLRAVREQFRELGCTEINTPKIVATGTEGGTELFPITYFGQEAFMNQSPQLFKQLMVGSGLERVFEIGPIFRAEEHNTPRHLNEATSIDFESAFADHTEAMDACEAVVKAAYEAVEENCQDELVALDLADEFEAPEGDFPRLTYEEAIERINATGELDEPLVWGDDLPTEGEHALGQDVGEHYFITDWPSEIKPFYIMDKDDEVSTGFDMMHPEMELVSGGQREHRYDHLVDGFEQQGLDPEAFDYYTKMFKYGMPPHAGWGLGGERLIMTMLGLGNIREAVLFPRDRQRLSP</sequence>
<dbReference type="GO" id="GO:0000287">
    <property type="term" value="F:magnesium ion binding"/>
    <property type="evidence" value="ECO:0007669"/>
    <property type="project" value="UniProtKB-UniRule"/>
</dbReference>
<evidence type="ECO:0000313" key="13">
    <source>
        <dbReference type="Proteomes" id="UP000297053"/>
    </source>
</evidence>
<keyword evidence="4 10" id="KW-0436">Ligase</keyword>
<feature type="binding site" evidence="10">
    <location>
        <position position="355"/>
    </location>
    <ligand>
        <name>ATP</name>
        <dbReference type="ChEBI" id="CHEBI:30616"/>
    </ligand>
</feature>
<reference evidence="12 13" key="1">
    <citation type="submission" date="2019-04" db="EMBL/GenBank/DDBJ databases">
        <title>Complete genome sequence of Arthrobacter sp. ZXY-2 associated with effective atrazine degradation and salt adaptation.</title>
        <authorList>
            <person name="Zhao X."/>
        </authorList>
    </citation>
    <scope>NUCLEOTIDE SEQUENCE [LARGE SCALE GENOMIC DNA]</scope>
    <source>
        <strain evidence="13">ZP60</strain>
    </source>
</reference>
<dbReference type="InterPro" id="IPR004365">
    <property type="entry name" value="NA-bd_OB_tRNA"/>
</dbReference>
<keyword evidence="9 10" id="KW-0030">Aminoacyl-tRNA synthetase</keyword>
<name>A0A4D6KC16_9EURY</name>
<dbReference type="SUPFAM" id="SSF55681">
    <property type="entry name" value="Class II aaRS and biotin synthetases"/>
    <property type="match status" value="1"/>
</dbReference>
<dbReference type="NCBIfam" id="NF003483">
    <property type="entry name" value="PRK05159.1"/>
    <property type="match status" value="1"/>
</dbReference>
<dbReference type="GO" id="GO:0017101">
    <property type="term" value="C:aminoacyl-tRNA synthetase multienzyme complex"/>
    <property type="evidence" value="ECO:0007669"/>
    <property type="project" value="TreeGrafter"/>
</dbReference>
<dbReference type="HAMAP" id="MF_02075">
    <property type="entry name" value="Asp_tRNA_synth_type2"/>
    <property type="match status" value="1"/>
</dbReference>
<comment type="caution">
    <text evidence="10">Lacks conserved residue(s) required for the propagation of feature annotation.</text>
</comment>
<dbReference type="Gene3D" id="2.40.50.140">
    <property type="entry name" value="Nucleic acid-binding proteins"/>
    <property type="match status" value="1"/>
</dbReference>
<reference evidence="12 13" key="2">
    <citation type="submission" date="2019-04" db="EMBL/GenBank/DDBJ databases">
        <authorList>
            <person name="Yang S."/>
            <person name="Wei W."/>
        </authorList>
    </citation>
    <scope>NUCLEOTIDE SEQUENCE [LARGE SCALE GENOMIC DNA]</scope>
    <source>
        <strain evidence="13">ZP60</strain>
    </source>
</reference>
<dbReference type="GO" id="GO:0004815">
    <property type="term" value="F:aspartate-tRNA ligase activity"/>
    <property type="evidence" value="ECO:0007669"/>
    <property type="project" value="UniProtKB-UniRule"/>
</dbReference>
<evidence type="ECO:0000256" key="7">
    <source>
        <dbReference type="ARBA" id="ARBA00022842"/>
    </source>
</evidence>
<evidence type="ECO:0000256" key="2">
    <source>
        <dbReference type="ARBA" id="ARBA00005312"/>
    </source>
</evidence>
<evidence type="ECO:0000256" key="4">
    <source>
        <dbReference type="ARBA" id="ARBA00022598"/>
    </source>
</evidence>
<evidence type="ECO:0000256" key="1">
    <source>
        <dbReference type="ARBA" id="ARBA00004496"/>
    </source>
</evidence>
<comment type="function">
    <text evidence="10">Aspartyl-tRNA synthetase with relaxed tRNA specificity since it is able to aspartylate not only its cognate tRNA(Asp) but also tRNA(Asn). Reaction proceeds in two steps: L-aspartate is first activated by ATP to form Asp-AMP and then transferred to the acceptor end of tRNA(Asp/Asn).</text>
</comment>
<dbReference type="PANTHER" id="PTHR43450:SF1">
    <property type="entry name" value="ASPARTATE--TRNA LIGASE, CYTOPLASMIC"/>
    <property type="match status" value="1"/>
</dbReference>
<feature type="binding site" evidence="10">
    <location>
        <position position="362"/>
    </location>
    <ligand>
        <name>L-aspartate</name>
        <dbReference type="ChEBI" id="CHEBI:29991"/>
    </ligand>
</feature>
<evidence type="ECO:0000256" key="10">
    <source>
        <dbReference type="HAMAP-Rule" id="MF_02075"/>
    </source>
</evidence>
<dbReference type="FunFam" id="3.30.930.10:FF:000038">
    <property type="entry name" value="Aspartate--tRNA ligase"/>
    <property type="match status" value="1"/>
</dbReference>
<feature type="binding site" evidence="10">
    <location>
        <position position="211"/>
    </location>
    <ligand>
        <name>L-aspartate</name>
        <dbReference type="ChEBI" id="CHEBI:29991"/>
    </ligand>
</feature>
<dbReference type="Gene3D" id="3.30.930.10">
    <property type="entry name" value="Bira Bifunctional Protein, Domain 2"/>
    <property type="match status" value="1"/>
</dbReference>
<dbReference type="Proteomes" id="UP000297053">
    <property type="component" value="Chromosome"/>
</dbReference>
<dbReference type="Pfam" id="PF01336">
    <property type="entry name" value="tRNA_anti-codon"/>
    <property type="match status" value="1"/>
</dbReference>
<feature type="region of interest" description="Aspartate" evidence="10">
    <location>
        <begin position="189"/>
        <end position="192"/>
    </location>
</feature>
<comment type="subcellular location">
    <subcellularLocation>
        <location evidence="1 10">Cytoplasm</location>
    </subcellularLocation>
</comment>
<feature type="binding site" evidence="10">
    <location>
        <begin position="403"/>
        <end position="406"/>
    </location>
    <ligand>
        <name>ATP</name>
        <dbReference type="ChEBI" id="CHEBI:30616"/>
    </ligand>
</feature>
<feature type="binding site" evidence="10">
    <location>
        <position position="358"/>
    </location>
    <ligand>
        <name>Mg(2+)</name>
        <dbReference type="ChEBI" id="CHEBI:18420"/>
        <label>2</label>
    </ligand>
</feature>
<evidence type="ECO:0000259" key="11">
    <source>
        <dbReference type="PROSITE" id="PS50862"/>
    </source>
</evidence>
<keyword evidence="5 10" id="KW-0547">Nucleotide-binding</keyword>
<dbReference type="PRINTS" id="PR01042">
    <property type="entry name" value="TRNASYNTHASP"/>
</dbReference>
<protein>
    <recommendedName>
        <fullName evidence="10">Aspartate--tRNA(Asp/Asn) ligase</fullName>
        <ecNumber evidence="10">6.1.1.23</ecNumber>
    </recommendedName>
    <alternativeName>
        <fullName evidence="10">Aspartyl-tRNA synthetase</fullName>
        <shortName evidence="10">AspRS</shortName>
    </alternativeName>
    <alternativeName>
        <fullName evidence="10">Non-discriminating aspartyl-tRNA synthetase</fullName>
        <shortName evidence="10">ND-AspRS</shortName>
    </alternativeName>
</protein>
<keyword evidence="6 10" id="KW-0067">ATP-binding</keyword>
<evidence type="ECO:0000256" key="6">
    <source>
        <dbReference type="ARBA" id="ARBA00022840"/>
    </source>
</evidence>
<dbReference type="KEGG" id="halz:E5139_02485"/>
<feature type="binding site" evidence="10">
    <location>
        <begin position="211"/>
        <end position="213"/>
    </location>
    <ligand>
        <name>ATP</name>
        <dbReference type="ChEBI" id="CHEBI:30616"/>
    </ligand>
</feature>
<feature type="binding site" evidence="10">
    <location>
        <position position="167"/>
    </location>
    <ligand>
        <name>L-aspartate</name>
        <dbReference type="ChEBI" id="CHEBI:29991"/>
    </ligand>
</feature>
<dbReference type="InterPro" id="IPR012340">
    <property type="entry name" value="NA-bd_OB-fold"/>
</dbReference>
<organism evidence="12 13">
    <name type="scientific">Halomicrobium mukohataei</name>
    <dbReference type="NCBI Taxonomy" id="57705"/>
    <lineage>
        <taxon>Archaea</taxon>
        <taxon>Methanobacteriati</taxon>
        <taxon>Methanobacteriota</taxon>
        <taxon>Stenosarchaea group</taxon>
        <taxon>Halobacteria</taxon>
        <taxon>Halobacteriales</taxon>
        <taxon>Haloarculaceae</taxon>
        <taxon>Halomicrobium</taxon>
    </lineage>
</organism>
<keyword evidence="8 10" id="KW-0648">Protein biosynthesis</keyword>
<feature type="domain" description="Aminoacyl-transfer RNA synthetases class-II family profile" evidence="11">
    <location>
        <begin position="99"/>
        <end position="432"/>
    </location>
</feature>
<evidence type="ECO:0000256" key="3">
    <source>
        <dbReference type="ARBA" id="ARBA00022490"/>
    </source>
</evidence>
<dbReference type="SUPFAM" id="SSF50249">
    <property type="entry name" value="Nucleic acid-binding proteins"/>
    <property type="match status" value="1"/>
</dbReference>
<feature type="site" description="Important for tRNA non-discrimination" evidence="10">
    <location>
        <position position="82"/>
    </location>
</feature>
<dbReference type="InterPro" id="IPR006195">
    <property type="entry name" value="aa-tRNA-synth_II"/>
</dbReference>
<evidence type="ECO:0000256" key="5">
    <source>
        <dbReference type="ARBA" id="ARBA00022741"/>
    </source>
</evidence>
<comment type="catalytic activity">
    <reaction evidence="10">
        <text>tRNA(Asx) + L-aspartate + ATP = L-aspartyl-tRNA(Asx) + AMP + diphosphate</text>
        <dbReference type="Rhea" id="RHEA:18349"/>
        <dbReference type="Rhea" id="RHEA-COMP:9710"/>
        <dbReference type="Rhea" id="RHEA-COMP:9711"/>
        <dbReference type="ChEBI" id="CHEBI:29991"/>
        <dbReference type="ChEBI" id="CHEBI:30616"/>
        <dbReference type="ChEBI" id="CHEBI:33019"/>
        <dbReference type="ChEBI" id="CHEBI:78442"/>
        <dbReference type="ChEBI" id="CHEBI:78516"/>
        <dbReference type="ChEBI" id="CHEBI:456215"/>
        <dbReference type="EC" id="6.1.1.23"/>
    </reaction>
</comment>
<dbReference type="GO" id="GO:0006422">
    <property type="term" value="P:aspartyl-tRNA aminoacylation"/>
    <property type="evidence" value="ECO:0007669"/>
    <property type="project" value="UniProtKB-UniRule"/>
</dbReference>
<dbReference type="EC" id="6.1.1.23" evidence="10"/>
<dbReference type="NCBIfam" id="TIGR00458">
    <property type="entry name" value="aspS_nondisc"/>
    <property type="match status" value="1"/>
</dbReference>